<dbReference type="Pfam" id="PF11553">
    <property type="entry name" value="DUF3231"/>
    <property type="match status" value="2"/>
</dbReference>
<dbReference type="InterPro" id="IPR021617">
    <property type="entry name" value="DUF3231"/>
</dbReference>
<evidence type="ECO:0000256" key="1">
    <source>
        <dbReference type="SAM" id="Phobius"/>
    </source>
</evidence>
<name>A0A7S8CCH0_9BACI</name>
<evidence type="ECO:0000313" key="3">
    <source>
        <dbReference type="Proteomes" id="UP000593626"/>
    </source>
</evidence>
<sequence>MSKEKIILTSPEIAALWSHYIQFSATTCFYKHFLHHMVDEDIQLLVERTLSFETKKMQEIAAILEEETFPIPHGFTDQDIQLETPRLFSDLFALSFVYRVGQLHVPTLATNLTKVARTDVFQFFLNCQQEATQLYKDAIDLMLKKGIYDRPPKMPYPTKVEYISPEEHFLGSWFGEKRPLHAMELSEIFFAIERNCIGILLMMGLLQVTSDVELKQYFLKGKKLSEKQVEVLNKVLKDEEQIGNIPVSIEVTDSTVPPFSEKLMAFLVTTTTSTGLYLMSYALSMTMRKDLNAKYIALIAEIAEFGLEGFQLLIKRGWMEKPPQPINRKNLYR</sequence>
<evidence type="ECO:0000313" key="2">
    <source>
        <dbReference type="EMBL" id="QPC47431.1"/>
    </source>
</evidence>
<dbReference type="KEGG" id="mcui:G8O30_10965"/>
<keyword evidence="3" id="KW-1185">Reference proteome</keyword>
<accession>A0A7S8CCH0</accession>
<proteinExistence type="predicted"/>
<dbReference type="Proteomes" id="UP000593626">
    <property type="component" value="Chromosome"/>
</dbReference>
<keyword evidence="1" id="KW-0472">Membrane</keyword>
<feature type="transmembrane region" description="Helical" evidence="1">
    <location>
        <begin position="263"/>
        <end position="283"/>
    </location>
</feature>
<dbReference type="EMBL" id="CP049742">
    <property type="protein sequence ID" value="QPC47431.1"/>
    <property type="molecule type" value="Genomic_DNA"/>
</dbReference>
<keyword evidence="1" id="KW-0812">Transmembrane</keyword>
<keyword evidence="1" id="KW-1133">Transmembrane helix</keyword>
<dbReference type="InterPro" id="IPR012347">
    <property type="entry name" value="Ferritin-like"/>
</dbReference>
<dbReference type="AlphaFoldDB" id="A0A7S8CCH0"/>
<reference evidence="2 3" key="1">
    <citation type="submission" date="2019-07" db="EMBL/GenBank/DDBJ databases">
        <title>Genome sequence of 2 isolates from Red Sea Mangroves.</title>
        <authorList>
            <person name="Sefrji F."/>
            <person name="Michoud G."/>
            <person name="Merlino G."/>
            <person name="Daffonchio D."/>
        </authorList>
    </citation>
    <scope>NUCLEOTIDE SEQUENCE [LARGE SCALE GENOMIC DNA]</scope>
    <source>
        <strain evidence="2 3">R1DC41</strain>
    </source>
</reference>
<dbReference type="RefSeq" id="WP_239672102.1">
    <property type="nucleotide sequence ID" value="NZ_CP049742.1"/>
</dbReference>
<dbReference type="Gene3D" id="1.20.1260.10">
    <property type="match status" value="2"/>
</dbReference>
<gene>
    <name evidence="2" type="ORF">G8O30_10965</name>
</gene>
<organism evidence="2 3">
    <name type="scientific">Mangrovibacillus cuniculi</name>
    <dbReference type="NCBI Taxonomy" id="2593652"/>
    <lineage>
        <taxon>Bacteria</taxon>
        <taxon>Bacillati</taxon>
        <taxon>Bacillota</taxon>
        <taxon>Bacilli</taxon>
        <taxon>Bacillales</taxon>
        <taxon>Bacillaceae</taxon>
        <taxon>Mangrovibacillus</taxon>
    </lineage>
</organism>
<protein>
    <submittedName>
        <fullName evidence="2">DUF3231 family protein</fullName>
    </submittedName>
</protein>